<organism evidence="1 2">
    <name type="scientific">Sphingobium amiense</name>
    <dbReference type="NCBI Taxonomy" id="135719"/>
    <lineage>
        <taxon>Bacteria</taxon>
        <taxon>Pseudomonadati</taxon>
        <taxon>Pseudomonadota</taxon>
        <taxon>Alphaproteobacteria</taxon>
        <taxon>Sphingomonadales</taxon>
        <taxon>Sphingomonadaceae</taxon>
        <taxon>Sphingobium</taxon>
    </lineage>
</organism>
<gene>
    <name evidence="1" type="ORF">SAMIE_1008700</name>
</gene>
<dbReference type="Proteomes" id="UP000279959">
    <property type="component" value="Chromosome"/>
</dbReference>
<dbReference type="SUPFAM" id="SSF53448">
    <property type="entry name" value="Nucleotide-diphospho-sugar transferases"/>
    <property type="match status" value="1"/>
</dbReference>
<dbReference type="AlphaFoldDB" id="A0A494WAW5"/>
<reference evidence="1 2" key="1">
    <citation type="submission" date="2018-05" db="EMBL/GenBank/DDBJ databases">
        <title>Complete Genome Sequence of the Nonylphenol-Degrading Bacterium Sphingobium amiense DSM 16289T.</title>
        <authorList>
            <person name="Ootsuka M."/>
            <person name="Nishizawa T."/>
            <person name="Ohta H."/>
        </authorList>
    </citation>
    <scope>NUCLEOTIDE SEQUENCE [LARGE SCALE GENOMIC DNA]</scope>
    <source>
        <strain evidence="1 2">DSM 16289</strain>
    </source>
</reference>
<sequence length="231" mass="24891">MRIIVPLAGPDFELTDGTTRAERVVEGTPLLRLALESRSWWRSGAATANDLVFILRDTPTSRKFADQQLEKWYPGSKTVFLGSFTGGAALTALAGLALADDGSPLCIDLADILFDDEADPLTRFQDERLGGLLLTFASSNPAYSYAEIGANGYVLRTAEKRVISDQASAGVYFFRDAATLLRAIGHSIQHRASLAFNGLLYVCPLYNGVIADGASVATVAVQQVRDIKVMS</sequence>
<keyword evidence="2" id="KW-1185">Reference proteome</keyword>
<dbReference type="KEGG" id="sami:SAMIE_1008700"/>
<dbReference type="EMBL" id="AP018664">
    <property type="protein sequence ID" value="BBD97369.1"/>
    <property type="molecule type" value="Genomic_DNA"/>
</dbReference>
<evidence type="ECO:0000313" key="1">
    <source>
        <dbReference type="EMBL" id="BBD97369.1"/>
    </source>
</evidence>
<proteinExistence type="predicted"/>
<dbReference type="RefSeq" id="WP_066702275.1">
    <property type="nucleotide sequence ID" value="NZ_AP018664.1"/>
</dbReference>
<protein>
    <submittedName>
        <fullName evidence="1">Uncharacterized protein</fullName>
    </submittedName>
</protein>
<dbReference type="Gene3D" id="3.90.550.10">
    <property type="entry name" value="Spore Coat Polysaccharide Biosynthesis Protein SpsA, Chain A"/>
    <property type="match status" value="1"/>
</dbReference>
<evidence type="ECO:0000313" key="2">
    <source>
        <dbReference type="Proteomes" id="UP000279959"/>
    </source>
</evidence>
<accession>A0A494WAW5</accession>
<name>A0A494WAW5_9SPHN</name>
<dbReference type="InterPro" id="IPR029044">
    <property type="entry name" value="Nucleotide-diphossugar_trans"/>
</dbReference>